<evidence type="ECO:0000256" key="2">
    <source>
        <dbReference type="SAM" id="MobiDB-lite"/>
    </source>
</evidence>
<dbReference type="EMBL" id="LQPR01000035">
    <property type="protein sequence ID" value="ORW71080.1"/>
    <property type="molecule type" value="Genomic_DNA"/>
</dbReference>
<reference evidence="4 5" key="1">
    <citation type="submission" date="2016-01" db="EMBL/GenBank/DDBJ databases">
        <title>The new phylogeny of the genus Mycobacterium.</title>
        <authorList>
            <person name="Tarcisio F."/>
            <person name="Conor M."/>
            <person name="Antonella G."/>
            <person name="Elisabetta G."/>
            <person name="Giulia F.S."/>
            <person name="Sara T."/>
            <person name="Anna F."/>
            <person name="Clotilde B."/>
            <person name="Roberto B."/>
            <person name="Veronica D.S."/>
            <person name="Fabio R."/>
            <person name="Monica P."/>
            <person name="Olivier J."/>
            <person name="Enrico T."/>
            <person name="Nicola S."/>
        </authorList>
    </citation>
    <scope>NUCLEOTIDE SEQUENCE [LARGE SCALE GENOMIC DNA]</scope>
    <source>
        <strain evidence="4 5">DSM 44616</strain>
    </source>
</reference>
<evidence type="ECO:0000256" key="1">
    <source>
        <dbReference type="ARBA" id="ARBA00005799"/>
    </source>
</evidence>
<dbReference type="AlphaFoldDB" id="A0AAJ3NPQ5"/>
<dbReference type="InterPro" id="IPR052989">
    <property type="entry name" value="Mg-chelatase_DI-like"/>
</dbReference>
<accession>A0AAJ3NPQ5</accession>
<dbReference type="Proteomes" id="UP000193387">
    <property type="component" value="Unassembled WGS sequence"/>
</dbReference>
<dbReference type="InterPro" id="IPR036465">
    <property type="entry name" value="vWFA_dom_sf"/>
</dbReference>
<comment type="similarity">
    <text evidence="1">Belongs to the Mg-chelatase subunits D/I family.</text>
</comment>
<dbReference type="InterPro" id="IPR041702">
    <property type="entry name" value="BchD/ChlD_VWA"/>
</dbReference>
<dbReference type="Gene3D" id="1.10.8.80">
    <property type="entry name" value="Magnesium chelatase subunit I, C-Terminal domain"/>
    <property type="match status" value="1"/>
</dbReference>
<dbReference type="Pfam" id="PF13519">
    <property type="entry name" value="VWA_2"/>
    <property type="match status" value="1"/>
</dbReference>
<dbReference type="Pfam" id="PF17863">
    <property type="entry name" value="AAA_lid_2"/>
    <property type="match status" value="1"/>
</dbReference>
<dbReference type="PANTHER" id="PTHR35023:SF1">
    <property type="entry name" value="MG-PROTOPORPHYRIN IX CHELATASE"/>
    <property type="match status" value="1"/>
</dbReference>
<dbReference type="SUPFAM" id="SSF52540">
    <property type="entry name" value="P-loop containing nucleoside triphosphate hydrolases"/>
    <property type="match status" value="1"/>
</dbReference>
<dbReference type="CDD" id="cd00009">
    <property type="entry name" value="AAA"/>
    <property type="match status" value="1"/>
</dbReference>
<dbReference type="GO" id="GO:0005524">
    <property type="term" value="F:ATP binding"/>
    <property type="evidence" value="ECO:0007669"/>
    <property type="project" value="InterPro"/>
</dbReference>
<name>A0AAJ3NPQ5_9MYCO</name>
<feature type="domain" description="VWFA" evidence="3">
    <location>
        <begin position="429"/>
        <end position="565"/>
    </location>
</feature>
<comment type="caution">
    <text evidence="4">The sequence shown here is derived from an EMBL/GenBank/DDBJ whole genome shotgun (WGS) entry which is preliminary data.</text>
</comment>
<evidence type="ECO:0000313" key="4">
    <source>
        <dbReference type="EMBL" id="ORW71080.1"/>
    </source>
</evidence>
<dbReference type="Pfam" id="PF07728">
    <property type="entry name" value="AAA_5"/>
    <property type="match status" value="1"/>
</dbReference>
<dbReference type="GO" id="GO:0016887">
    <property type="term" value="F:ATP hydrolysis activity"/>
    <property type="evidence" value="ECO:0007669"/>
    <property type="project" value="InterPro"/>
</dbReference>
<dbReference type="SUPFAM" id="SSF53300">
    <property type="entry name" value="vWA-like"/>
    <property type="match status" value="1"/>
</dbReference>
<feature type="region of interest" description="Disordered" evidence="2">
    <location>
        <begin position="302"/>
        <end position="384"/>
    </location>
</feature>
<protein>
    <recommendedName>
        <fullName evidence="3">VWFA domain-containing protein</fullName>
    </recommendedName>
</protein>
<dbReference type="RefSeq" id="WP_085256300.1">
    <property type="nucleotide sequence ID" value="NZ_AP022573.1"/>
</dbReference>
<dbReference type="InterPro" id="IPR027417">
    <property type="entry name" value="P-loop_NTPase"/>
</dbReference>
<dbReference type="InterPro" id="IPR002035">
    <property type="entry name" value="VWF_A"/>
</dbReference>
<sequence length="607" mass="64926">MRPYPFSAIVGHEQLRLALLLCAVRPEIGGALIRGEKGTAKSTAVRGLATLLSTATGGGELVEMPLGATEDRVIGSLDLQRVLRDGEHAFSPGLLARAHRGVLYVDEVNLLHDHLVDVLLDAAAMGRVHIERDGVSHSHEARFVLIGTMNPEEGELRPQLLDRFGLTVDVHASRDVEVRVEVIRQRMAYEADPDGFAERYADADAELARRIAAARELVAEVVLPDNELRRIAALCAAFDVDGMRADLVVARTAAAHAAWRGSTTVEEQDIRVAAELALPHRRRRDPFDDPGIDREQLDEALAQAGGEPEPEPDPPGSGQSANDPEPQPNSHSPRPRPPRPSAPPSKTFRARALTVPGVGEGAPGRRSRARNTTGSVVAATDGDDTGSGARGLHLFATLLSAAERAGPGPLRPRPDDVRRAVREGREGNLVIFVVDASGSMAARDRMAAVSGATLSLLRDAYQRRDKVAVITFRQDAARLLLPPTSSAHIAARRLARFDTGGRTPLAEGLLAARGLIVREKARDRTRRPLVVVLTDGRATAGPDPLGRSRIAAARLVAEGVAAVVVDCETSYVRLGLAAELASQLGAPAVRLEQLHADHLARAVRQAA</sequence>
<dbReference type="Gene3D" id="3.40.50.300">
    <property type="entry name" value="P-loop containing nucleotide triphosphate hydrolases"/>
    <property type="match status" value="1"/>
</dbReference>
<evidence type="ECO:0000313" key="5">
    <source>
        <dbReference type="Proteomes" id="UP000193387"/>
    </source>
</evidence>
<dbReference type="PROSITE" id="PS50234">
    <property type="entry name" value="VWFA"/>
    <property type="match status" value="1"/>
</dbReference>
<dbReference type="SMART" id="SM00327">
    <property type="entry name" value="VWA"/>
    <property type="match status" value="1"/>
</dbReference>
<organism evidence="4 5">
    <name type="scientific">Mycobacterium saskatchewanense</name>
    <dbReference type="NCBI Taxonomy" id="220927"/>
    <lineage>
        <taxon>Bacteria</taxon>
        <taxon>Bacillati</taxon>
        <taxon>Actinomycetota</taxon>
        <taxon>Actinomycetes</taxon>
        <taxon>Mycobacteriales</taxon>
        <taxon>Mycobacteriaceae</taxon>
        <taxon>Mycobacterium</taxon>
        <taxon>Mycobacterium simiae complex</taxon>
    </lineage>
</organism>
<keyword evidence="5" id="KW-1185">Reference proteome</keyword>
<dbReference type="InterPro" id="IPR003593">
    <property type="entry name" value="AAA+_ATPase"/>
</dbReference>
<dbReference type="PANTHER" id="PTHR35023">
    <property type="entry name" value="CHELATASE-RELATED"/>
    <property type="match status" value="1"/>
</dbReference>
<gene>
    <name evidence="4" type="ORF">AWC23_15715</name>
</gene>
<proteinExistence type="inferred from homology"/>
<dbReference type="SMART" id="SM00382">
    <property type="entry name" value="AAA"/>
    <property type="match status" value="1"/>
</dbReference>
<dbReference type="InterPro" id="IPR041628">
    <property type="entry name" value="ChlI/MoxR_AAA_lid"/>
</dbReference>
<dbReference type="CDD" id="cd01451">
    <property type="entry name" value="vWA_Magnesium_chelatase"/>
    <property type="match status" value="1"/>
</dbReference>
<evidence type="ECO:0000259" key="3">
    <source>
        <dbReference type="PROSITE" id="PS50234"/>
    </source>
</evidence>
<dbReference type="InterPro" id="IPR011704">
    <property type="entry name" value="ATPase_dyneun-rel_AAA"/>
</dbReference>
<dbReference type="Gene3D" id="3.40.50.410">
    <property type="entry name" value="von Willebrand factor, type A domain"/>
    <property type="match status" value="1"/>
</dbReference>